<protein>
    <submittedName>
        <fullName evidence="1">Uncharacterized protein</fullName>
    </submittedName>
</protein>
<organism evidence="1 2">
    <name type="scientific">Guyparkeria halophila</name>
    <dbReference type="NCBI Taxonomy" id="47960"/>
    <lineage>
        <taxon>Bacteria</taxon>
        <taxon>Pseudomonadati</taxon>
        <taxon>Pseudomonadota</taxon>
        <taxon>Gammaproteobacteria</taxon>
        <taxon>Chromatiales</taxon>
        <taxon>Thioalkalibacteraceae</taxon>
        <taxon>Guyparkeria</taxon>
    </lineage>
</organism>
<dbReference type="KEGG" id="ghl:GM160_00710"/>
<dbReference type="RefSeq" id="WP_156227396.1">
    <property type="nucleotide sequence ID" value="NZ_CP046415.1"/>
</dbReference>
<evidence type="ECO:0000313" key="2">
    <source>
        <dbReference type="Proteomes" id="UP000427716"/>
    </source>
</evidence>
<sequence>MNHQNNTPQIVFLETAKVPIGEIFAHRAGNHPCPIVAFDGTGEAWIDPGWIRADLGQVIEKARQDGQTILRREQDCFFPISWLRRAAPETEVPEPFRQLIEKMLAGSIKAAPNRKTHFIQIDEVIDYGLN</sequence>
<evidence type="ECO:0000313" key="1">
    <source>
        <dbReference type="EMBL" id="QGT77518.1"/>
    </source>
</evidence>
<gene>
    <name evidence="1" type="ORF">GM160_00710</name>
</gene>
<name>A0A6I6CY35_9GAMM</name>
<dbReference type="AlphaFoldDB" id="A0A6I6CY35"/>
<proteinExistence type="predicted"/>
<reference evidence="1 2" key="1">
    <citation type="submission" date="2019-11" db="EMBL/GenBank/DDBJ databases">
        <authorList>
            <person name="Zhang J."/>
            <person name="Sun C."/>
        </authorList>
    </citation>
    <scope>NUCLEOTIDE SEQUENCE [LARGE SCALE GENOMIC DNA]</scope>
    <source>
        <strain evidence="2">sp2</strain>
    </source>
</reference>
<dbReference type="EMBL" id="CP046415">
    <property type="protein sequence ID" value="QGT77518.1"/>
    <property type="molecule type" value="Genomic_DNA"/>
</dbReference>
<dbReference type="Proteomes" id="UP000427716">
    <property type="component" value="Chromosome"/>
</dbReference>
<keyword evidence="2" id="KW-1185">Reference proteome</keyword>
<accession>A0A6I6CY35</accession>